<reference evidence="2 3" key="1">
    <citation type="submission" date="2023-08" db="EMBL/GenBank/DDBJ databases">
        <title>Black Yeasts Isolated from many extreme environments.</title>
        <authorList>
            <person name="Coleine C."/>
            <person name="Stajich J.E."/>
            <person name="Selbmann L."/>
        </authorList>
    </citation>
    <scope>NUCLEOTIDE SEQUENCE [LARGE SCALE GENOMIC DNA]</scope>
    <source>
        <strain evidence="2 3">CCFEE 536</strain>
    </source>
</reference>
<feature type="region of interest" description="Disordered" evidence="1">
    <location>
        <begin position="1"/>
        <end position="22"/>
    </location>
</feature>
<accession>A0ABR0LJS5</accession>
<keyword evidence="3" id="KW-1185">Reference proteome</keyword>
<proteinExistence type="predicted"/>
<gene>
    <name evidence="2" type="ORF">LTR16_009310</name>
</gene>
<evidence type="ECO:0000256" key="1">
    <source>
        <dbReference type="SAM" id="MobiDB-lite"/>
    </source>
</evidence>
<protein>
    <submittedName>
        <fullName evidence="2">Uncharacterized protein</fullName>
    </submittedName>
</protein>
<dbReference type="EMBL" id="JAVRRA010018815">
    <property type="protein sequence ID" value="KAK5187878.1"/>
    <property type="molecule type" value="Genomic_DNA"/>
</dbReference>
<evidence type="ECO:0000313" key="2">
    <source>
        <dbReference type="EMBL" id="KAK5187878.1"/>
    </source>
</evidence>
<comment type="caution">
    <text evidence="2">The sequence shown here is derived from an EMBL/GenBank/DDBJ whole genome shotgun (WGS) entry which is preliminary data.</text>
</comment>
<feature type="compositionally biased region" description="Basic residues" evidence="1">
    <location>
        <begin position="1"/>
        <end position="11"/>
    </location>
</feature>
<dbReference type="Proteomes" id="UP001357485">
    <property type="component" value="Unassembled WGS sequence"/>
</dbReference>
<sequence>MERIIREKRRQSSSSSISRNGVDGQEVYQVVKHALQEQGYEASREAPAQSAGLDKEGILAAVKEAYEEYKPEIELQQFGLERDEILEVLKEGLEDYQSNRALPESHGISKDEVMDAMQQALQHFTPPAPVTELGGIKEELLATVRDCLEDLRPAVQTVSSSREVGITREAVLDAVKEGLATHGPSAPREIEIGRQDLFDAVRSGLDGSERLFGEQVLSRLQELVDNMHVEFKQYSAANGRDTEQVL</sequence>
<evidence type="ECO:0000313" key="3">
    <source>
        <dbReference type="Proteomes" id="UP001357485"/>
    </source>
</evidence>
<organism evidence="2 3">
    <name type="scientific">Cryomyces antarcticus</name>
    <dbReference type="NCBI Taxonomy" id="329879"/>
    <lineage>
        <taxon>Eukaryota</taxon>
        <taxon>Fungi</taxon>
        <taxon>Dikarya</taxon>
        <taxon>Ascomycota</taxon>
        <taxon>Pezizomycotina</taxon>
        <taxon>Dothideomycetes</taxon>
        <taxon>Dothideomycetes incertae sedis</taxon>
        <taxon>Cryomyces</taxon>
    </lineage>
</organism>
<feature type="non-terminal residue" evidence="2">
    <location>
        <position position="246"/>
    </location>
</feature>
<name>A0ABR0LJS5_9PEZI</name>